<dbReference type="PANTHER" id="PTHR23507:SF1">
    <property type="entry name" value="FI18259P1-RELATED"/>
    <property type="match status" value="1"/>
</dbReference>
<keyword evidence="10" id="KW-1185">Reference proteome</keyword>
<feature type="transmembrane region" description="Helical" evidence="7">
    <location>
        <begin position="104"/>
        <end position="123"/>
    </location>
</feature>
<dbReference type="Pfam" id="PF07690">
    <property type="entry name" value="MFS_1"/>
    <property type="match status" value="1"/>
</dbReference>
<dbReference type="GO" id="GO:0022857">
    <property type="term" value="F:transmembrane transporter activity"/>
    <property type="evidence" value="ECO:0007669"/>
    <property type="project" value="InterPro"/>
</dbReference>
<protein>
    <recommendedName>
        <fullName evidence="8">Major facilitator superfamily (MFS) profile domain-containing protein</fullName>
    </recommendedName>
</protein>
<gene>
    <name evidence="9" type="ORF">GAYE_SCF22MG4149</name>
</gene>
<dbReference type="EMBL" id="JANCYU010000038">
    <property type="protein sequence ID" value="KAK4526235.1"/>
    <property type="molecule type" value="Genomic_DNA"/>
</dbReference>
<comment type="caution">
    <text evidence="9">The sequence shown here is derived from an EMBL/GenBank/DDBJ whole genome shotgun (WGS) entry which is preliminary data.</text>
</comment>
<evidence type="ECO:0000256" key="3">
    <source>
        <dbReference type="ARBA" id="ARBA00022692"/>
    </source>
</evidence>
<dbReference type="PANTHER" id="PTHR23507">
    <property type="entry name" value="ZGC:174356"/>
    <property type="match status" value="1"/>
</dbReference>
<dbReference type="InterPro" id="IPR036259">
    <property type="entry name" value="MFS_trans_sf"/>
</dbReference>
<dbReference type="PRINTS" id="PR01035">
    <property type="entry name" value="TCRTETA"/>
</dbReference>
<feature type="transmembrane region" description="Helical" evidence="7">
    <location>
        <begin position="313"/>
        <end position="336"/>
    </location>
</feature>
<accession>A0AAV9IFU8</accession>
<feature type="domain" description="Major facilitator superfamily (MFS) profile" evidence="8">
    <location>
        <begin position="64"/>
        <end position="460"/>
    </location>
</feature>
<evidence type="ECO:0000313" key="9">
    <source>
        <dbReference type="EMBL" id="KAK4526235.1"/>
    </source>
</evidence>
<feature type="transmembrane region" description="Helical" evidence="7">
    <location>
        <begin position="280"/>
        <end position="301"/>
    </location>
</feature>
<comment type="subcellular location">
    <subcellularLocation>
        <location evidence="2">Cell membrane</location>
    </subcellularLocation>
    <subcellularLocation>
        <location evidence="1">Membrane</location>
        <topology evidence="1">Multi-pass membrane protein</topology>
    </subcellularLocation>
</comment>
<sequence>MAGKSDTSHPYLQATHETSVAREEDTGTEVLLGTDSRSNHDFFVENVPSSLGGDADNILKLAQNMKSLYMLVFLNAFSVGLYLPSIPELLLDACDGDLPRATLLQGYISSLSAFLEFFSNSLLGSLSDRSGRKPFLLLSLCGQTMNLIIICSYPKNTTSYFIGRVFYGLTAGFLALVNSCVADMRSYQPQLSSAFGMVGASFGVGFAVAPSLGGYLSKTWNVLFPLYASLLLQVSCMFYIWLFLQETRTRLSVSENSLPNVVHHMLSGIRLFSSSNTMTLVALAILFLGMNEGIFTIIYMYCRERFQWHTAELGLFLSSVGMVALLSQGLVIRVLVRHFGEHTTLLFSIAIDALHFFGYGMATKGWMLFVILWLGCISFCVFPTLNSILAKETVNEDYGLLQGGIQSLRTITRVVSPLLFSEVFRVSVRYTLPLGFPFWMCSAFCIFAWFTMRLALRHMT</sequence>
<evidence type="ECO:0000256" key="4">
    <source>
        <dbReference type="ARBA" id="ARBA00022989"/>
    </source>
</evidence>
<feature type="transmembrane region" description="Helical" evidence="7">
    <location>
        <begin position="194"/>
        <end position="216"/>
    </location>
</feature>
<dbReference type="InterPro" id="IPR020846">
    <property type="entry name" value="MFS_dom"/>
</dbReference>
<name>A0AAV9IFU8_9RHOD</name>
<proteinExistence type="predicted"/>
<evidence type="ECO:0000256" key="2">
    <source>
        <dbReference type="ARBA" id="ARBA00004236"/>
    </source>
</evidence>
<dbReference type="Gene3D" id="1.20.1250.20">
    <property type="entry name" value="MFS general substrate transporter like domains"/>
    <property type="match status" value="1"/>
</dbReference>
<evidence type="ECO:0000256" key="6">
    <source>
        <dbReference type="SAM" id="MobiDB-lite"/>
    </source>
</evidence>
<evidence type="ECO:0000256" key="7">
    <source>
        <dbReference type="SAM" id="Phobius"/>
    </source>
</evidence>
<feature type="transmembrane region" description="Helical" evidence="7">
    <location>
        <begin position="222"/>
        <end position="244"/>
    </location>
</feature>
<feature type="transmembrane region" description="Helical" evidence="7">
    <location>
        <begin position="434"/>
        <end position="456"/>
    </location>
</feature>
<dbReference type="GO" id="GO:0016020">
    <property type="term" value="C:membrane"/>
    <property type="evidence" value="ECO:0007669"/>
    <property type="project" value="UniProtKB-SubCell"/>
</dbReference>
<dbReference type="InterPro" id="IPR011701">
    <property type="entry name" value="MFS"/>
</dbReference>
<feature type="region of interest" description="Disordered" evidence="6">
    <location>
        <begin position="1"/>
        <end position="25"/>
    </location>
</feature>
<evidence type="ECO:0000256" key="1">
    <source>
        <dbReference type="ARBA" id="ARBA00004141"/>
    </source>
</evidence>
<dbReference type="InterPro" id="IPR001958">
    <property type="entry name" value="Tet-R_TetA/multi-R_MdtG-like"/>
</dbReference>
<dbReference type="SUPFAM" id="SSF103473">
    <property type="entry name" value="MFS general substrate transporter"/>
    <property type="match status" value="1"/>
</dbReference>
<feature type="transmembrane region" description="Helical" evidence="7">
    <location>
        <begin position="67"/>
        <end position="84"/>
    </location>
</feature>
<keyword evidence="3 7" id="KW-0812">Transmembrane</keyword>
<reference evidence="9 10" key="1">
    <citation type="submission" date="2022-07" db="EMBL/GenBank/DDBJ databases">
        <title>Genome-wide signatures of adaptation to extreme environments.</title>
        <authorList>
            <person name="Cho C.H."/>
            <person name="Yoon H.S."/>
        </authorList>
    </citation>
    <scope>NUCLEOTIDE SEQUENCE [LARGE SCALE GENOMIC DNA]</scope>
    <source>
        <strain evidence="9 10">108.79 E11</strain>
    </source>
</reference>
<feature type="transmembrane region" description="Helical" evidence="7">
    <location>
        <begin position="366"/>
        <end position="389"/>
    </location>
</feature>
<feature type="transmembrane region" description="Helical" evidence="7">
    <location>
        <begin position="161"/>
        <end position="182"/>
    </location>
</feature>
<dbReference type="AlphaFoldDB" id="A0AAV9IFU8"/>
<dbReference type="Proteomes" id="UP001300502">
    <property type="component" value="Unassembled WGS sequence"/>
</dbReference>
<keyword evidence="5 7" id="KW-0472">Membrane</keyword>
<evidence type="ECO:0000259" key="8">
    <source>
        <dbReference type="PROSITE" id="PS50850"/>
    </source>
</evidence>
<evidence type="ECO:0000256" key="5">
    <source>
        <dbReference type="ARBA" id="ARBA00023136"/>
    </source>
</evidence>
<dbReference type="PROSITE" id="PS50850">
    <property type="entry name" value="MFS"/>
    <property type="match status" value="1"/>
</dbReference>
<keyword evidence="4 7" id="KW-1133">Transmembrane helix</keyword>
<evidence type="ECO:0000313" key="10">
    <source>
        <dbReference type="Proteomes" id="UP001300502"/>
    </source>
</evidence>
<organism evidence="9 10">
    <name type="scientific">Galdieria yellowstonensis</name>
    <dbReference type="NCBI Taxonomy" id="3028027"/>
    <lineage>
        <taxon>Eukaryota</taxon>
        <taxon>Rhodophyta</taxon>
        <taxon>Bangiophyceae</taxon>
        <taxon>Galdieriales</taxon>
        <taxon>Galdieriaceae</taxon>
        <taxon>Galdieria</taxon>
    </lineage>
</organism>
<feature type="transmembrane region" description="Helical" evidence="7">
    <location>
        <begin position="343"/>
        <end position="360"/>
    </location>
</feature>